<organism evidence="1 2">
    <name type="scientific">Bacillus phage Grass</name>
    <dbReference type="NCBI Taxonomy" id="1406785"/>
    <lineage>
        <taxon>Viruses</taxon>
        <taxon>Duplodnaviria</taxon>
        <taxon>Heunggongvirae</taxon>
        <taxon>Uroviricota</taxon>
        <taxon>Caudoviricetes</taxon>
        <taxon>Herelleviridae</taxon>
        <taxon>Bastillevirinae</taxon>
        <taxon>Nitunavirus</taxon>
        <taxon>Nitunavirus grass</taxon>
    </lineage>
</organism>
<gene>
    <name evidence="1" type="ORF">Grass_208</name>
</gene>
<proteinExistence type="predicted"/>
<dbReference type="Proteomes" id="UP000017648">
    <property type="component" value="Segment"/>
</dbReference>
<accession>U5PYB8</accession>
<dbReference type="KEGG" id="vg:17960132"/>
<sequence>METTKKYVLKKDGQLVGYFETPSEAYDEALTRHMQDGEFYSVSEVSMTSFELMEEQIKRAYDEGLNYFGVAVRIPGTMNNELIINHIGEYPTKLQYYKETYDADLHHKNVEGLRIRHTAVGKTVDSVANKLAECSAADQRWGLFNIAGPIPKWTISSEGGK</sequence>
<reference evidence="1 2" key="1">
    <citation type="journal article" date="2013" name="Genome Announc.">
        <title>Complete Genome of Bacillus subtilis Myophage Grass.</title>
        <authorList>
            <person name="Miller S.Y."/>
            <person name="Colquhoun J.M."/>
            <person name="Perl A.L."/>
            <person name="Chamakura K.R."/>
            <person name="Kuty Everett G.F."/>
        </authorList>
    </citation>
    <scope>NUCLEOTIDE SEQUENCE [LARGE SCALE GENOMIC DNA]</scope>
</reference>
<organismHost>
    <name type="scientific">Bacillus subtilis</name>
    <dbReference type="NCBI Taxonomy" id="1423"/>
</organismHost>
<dbReference type="RefSeq" id="YP_008771574.1">
    <property type="nucleotide sequence ID" value="NC_022771.1"/>
</dbReference>
<protein>
    <submittedName>
        <fullName evidence="1">Uncharacterized protein</fullName>
    </submittedName>
</protein>
<keyword evidence="2" id="KW-1185">Reference proteome</keyword>
<evidence type="ECO:0000313" key="1">
    <source>
        <dbReference type="EMBL" id="AGY47473.1"/>
    </source>
</evidence>
<name>U5PYB8_BPGRA</name>
<evidence type="ECO:0000313" key="2">
    <source>
        <dbReference type="Proteomes" id="UP000017648"/>
    </source>
</evidence>
<dbReference type="EMBL" id="KF669652">
    <property type="protein sequence ID" value="AGY47473.1"/>
    <property type="molecule type" value="Genomic_DNA"/>
</dbReference>
<dbReference type="GeneID" id="17960132"/>